<evidence type="ECO:0000256" key="4">
    <source>
        <dbReference type="RuleBase" id="RU003694"/>
    </source>
</evidence>
<dbReference type="InterPro" id="IPR020841">
    <property type="entry name" value="PKS_Beta-ketoAc_synthase_dom"/>
</dbReference>
<keyword evidence="3" id="KW-0012">Acyltransferase</keyword>
<dbReference type="Pfam" id="PF00109">
    <property type="entry name" value="ketoacyl-synt"/>
    <property type="match status" value="1"/>
</dbReference>
<dbReference type="Proteomes" id="UP001231924">
    <property type="component" value="Unassembled WGS sequence"/>
</dbReference>
<proteinExistence type="inferred from homology"/>
<comment type="similarity">
    <text evidence="1 4">Belongs to the thiolase-like superfamily. Beta-ketoacyl-ACP synthases family.</text>
</comment>
<comment type="caution">
    <text evidence="6">The sequence shown here is derived from an EMBL/GenBank/DDBJ whole genome shotgun (WGS) entry which is preliminary data.</text>
</comment>
<dbReference type="SUPFAM" id="SSF53901">
    <property type="entry name" value="Thiolase-like"/>
    <property type="match status" value="2"/>
</dbReference>
<dbReference type="Pfam" id="PF02801">
    <property type="entry name" value="Ketoacyl-synt_C"/>
    <property type="match status" value="1"/>
</dbReference>
<evidence type="ECO:0000256" key="3">
    <source>
        <dbReference type="ARBA" id="ARBA00023315"/>
    </source>
</evidence>
<gene>
    <name evidence="6" type="ORF">QRT03_21625</name>
</gene>
<evidence type="ECO:0000313" key="7">
    <source>
        <dbReference type="Proteomes" id="UP001231924"/>
    </source>
</evidence>
<evidence type="ECO:0000259" key="5">
    <source>
        <dbReference type="PROSITE" id="PS52004"/>
    </source>
</evidence>
<dbReference type="PANTHER" id="PTHR11712:SF322">
    <property type="entry name" value="POLYKETIDE BETA-KETOACYL SYNTHASE 2-RELATED"/>
    <property type="match status" value="1"/>
</dbReference>
<sequence length="401" mass="40965">MTAVVTGLGVLAPTGAGVETYWAATLAGRSALAPPTRFDATGYPHRLAGEIDLDVAALVPRRLLAQTDHMTRLALVAAEWALADAVLEPAEQPEYAMSVATACSSGGFEFGQRELQKLWGHGPHQVSAYQSFAWFYAVNTGQISIRHGMRGPSGVLVAEQAGGLDVLGQARRLLRGPAALVVSGAVDASLCPWGWVATGTSGRVSTSDDSARAFLPFDAAAGGHVVGEGGALLVVEEAAAAAARGVTRPYGTVAGYAATFDPRDPRREPGLRRAVVGALADAGLEPSDVGVVYADAAGTPELDEQEAAALRDVFGANRVPVTAPKAGVGRLSSGGGPLDVATALLGLRDAVVPPTPNVTAPRPDLGLDLVVGGAREVEHDAALVLARGQGGFNAAVVVTRP</sequence>
<evidence type="ECO:0000256" key="2">
    <source>
        <dbReference type="ARBA" id="ARBA00022679"/>
    </source>
</evidence>
<dbReference type="InterPro" id="IPR016039">
    <property type="entry name" value="Thiolase-like"/>
</dbReference>
<dbReference type="Gene3D" id="3.40.47.10">
    <property type="match status" value="2"/>
</dbReference>
<name>A0ABT7MFB7_9PSEU</name>
<accession>A0ABT7MFB7</accession>
<dbReference type="PANTHER" id="PTHR11712">
    <property type="entry name" value="POLYKETIDE SYNTHASE-RELATED"/>
    <property type="match status" value="1"/>
</dbReference>
<dbReference type="CDD" id="cd00832">
    <property type="entry name" value="CLF"/>
    <property type="match status" value="1"/>
</dbReference>
<keyword evidence="7" id="KW-1185">Reference proteome</keyword>
<dbReference type="PROSITE" id="PS52004">
    <property type="entry name" value="KS3_2"/>
    <property type="match status" value="1"/>
</dbReference>
<protein>
    <submittedName>
        <fullName evidence="6">Ketosynthase chain-length factor</fullName>
    </submittedName>
</protein>
<feature type="domain" description="Ketosynthase family 3 (KS3)" evidence="5">
    <location>
        <begin position="1"/>
        <end position="400"/>
    </location>
</feature>
<dbReference type="InterPro" id="IPR000794">
    <property type="entry name" value="Beta-ketoacyl_synthase"/>
</dbReference>
<reference evidence="6 7" key="1">
    <citation type="submission" date="2023-06" db="EMBL/GenBank/DDBJ databases">
        <title>Actinomycetospora Odt1-22.</title>
        <authorList>
            <person name="Supong K."/>
        </authorList>
    </citation>
    <scope>NUCLEOTIDE SEQUENCE [LARGE SCALE GENOMIC DNA]</scope>
    <source>
        <strain evidence="6 7">Odt1-22</strain>
    </source>
</reference>
<evidence type="ECO:0000313" key="6">
    <source>
        <dbReference type="EMBL" id="MDL5158582.1"/>
    </source>
</evidence>
<keyword evidence="2 4" id="KW-0808">Transferase</keyword>
<organism evidence="6 7">
    <name type="scientific">Actinomycetospora termitidis</name>
    <dbReference type="NCBI Taxonomy" id="3053470"/>
    <lineage>
        <taxon>Bacteria</taxon>
        <taxon>Bacillati</taxon>
        <taxon>Actinomycetota</taxon>
        <taxon>Actinomycetes</taxon>
        <taxon>Pseudonocardiales</taxon>
        <taxon>Pseudonocardiaceae</taxon>
        <taxon>Actinomycetospora</taxon>
    </lineage>
</organism>
<dbReference type="RefSeq" id="WP_286055121.1">
    <property type="nucleotide sequence ID" value="NZ_JASVWF010000005.1"/>
</dbReference>
<dbReference type="InterPro" id="IPR014030">
    <property type="entry name" value="Ketoacyl_synth_N"/>
</dbReference>
<dbReference type="EMBL" id="JASVWF010000005">
    <property type="protein sequence ID" value="MDL5158582.1"/>
    <property type="molecule type" value="Genomic_DNA"/>
</dbReference>
<evidence type="ECO:0000256" key="1">
    <source>
        <dbReference type="ARBA" id="ARBA00008467"/>
    </source>
</evidence>
<dbReference type="InterPro" id="IPR014031">
    <property type="entry name" value="Ketoacyl_synth_C"/>
</dbReference>